<dbReference type="GO" id="GO:0003677">
    <property type="term" value="F:DNA binding"/>
    <property type="evidence" value="ECO:0007669"/>
    <property type="project" value="UniProtKB-KW"/>
</dbReference>
<dbReference type="EMBL" id="LRPO01000059">
    <property type="protein sequence ID" value="KWZ79946.1"/>
    <property type="molecule type" value="Genomic_DNA"/>
</dbReference>
<dbReference type="InterPro" id="IPR016032">
    <property type="entry name" value="Sig_transdc_resp-reg_C-effctor"/>
</dbReference>
<feature type="domain" description="Response regulatory" evidence="5">
    <location>
        <begin position="39"/>
        <end position="158"/>
    </location>
</feature>
<dbReference type="PROSITE" id="PS50043">
    <property type="entry name" value="HTH_LUXR_2"/>
    <property type="match status" value="1"/>
</dbReference>
<dbReference type="InterPro" id="IPR001789">
    <property type="entry name" value="Sig_transdc_resp-reg_receiver"/>
</dbReference>
<dbReference type="CDD" id="cd17535">
    <property type="entry name" value="REC_NarL-like"/>
    <property type="match status" value="1"/>
</dbReference>
<dbReference type="CDD" id="cd06170">
    <property type="entry name" value="LuxR_C_like"/>
    <property type="match status" value="1"/>
</dbReference>
<accession>A0A133KKC4</accession>
<feature type="domain" description="HTH luxR-type" evidence="4">
    <location>
        <begin position="181"/>
        <end position="246"/>
    </location>
</feature>
<proteinExistence type="predicted"/>
<dbReference type="InterPro" id="IPR039420">
    <property type="entry name" value="WalR-like"/>
</dbReference>
<gene>
    <name evidence="6" type="ORF">HMPREF3196_02099</name>
</gene>
<evidence type="ECO:0000259" key="5">
    <source>
        <dbReference type="PROSITE" id="PS50110"/>
    </source>
</evidence>
<keyword evidence="1 3" id="KW-0597">Phosphoprotein</keyword>
<dbReference type="InterPro" id="IPR011006">
    <property type="entry name" value="CheY-like_superfamily"/>
</dbReference>
<dbReference type="PROSITE" id="PS50110">
    <property type="entry name" value="RESPONSE_REGULATORY"/>
    <property type="match status" value="1"/>
</dbReference>
<dbReference type="SMART" id="SM00448">
    <property type="entry name" value="REC"/>
    <property type="match status" value="1"/>
</dbReference>
<dbReference type="PANTHER" id="PTHR43214:SF43">
    <property type="entry name" value="TWO-COMPONENT RESPONSE REGULATOR"/>
    <property type="match status" value="1"/>
</dbReference>
<evidence type="ECO:0000256" key="3">
    <source>
        <dbReference type="PROSITE-ProRule" id="PRU00169"/>
    </source>
</evidence>
<evidence type="ECO:0000256" key="2">
    <source>
        <dbReference type="ARBA" id="ARBA00023125"/>
    </source>
</evidence>
<sequence length="255" mass="28071">MQHPLILTGVYKGVTMGKNLKAYDEVCDCMGIFDDLTGTIGMVDDDRRSLDSLERLVLEMTPGLRIAWSVIDGPRAVSLTLDARTRPDLVLVDLSMESMSGVMVCRRIRRRDSMVKLLAMTSFAKETFGFDVAQAGAQGLVSKNDEQEILEGLATVLGGGVYGDFGFVDARASFDQLAHETPKRADLVSNREVQVLDLMSRGLTDLSIAKRLGIKAATVRKHAQSSMQKLNAENRVQAVLKWTGHHTEDGMRRQG</sequence>
<dbReference type="PATRIC" id="fig|1681.53.peg.2043"/>
<organism evidence="6 7">
    <name type="scientific">Bifidobacterium bifidum</name>
    <dbReference type="NCBI Taxonomy" id="1681"/>
    <lineage>
        <taxon>Bacteria</taxon>
        <taxon>Bacillati</taxon>
        <taxon>Actinomycetota</taxon>
        <taxon>Actinomycetes</taxon>
        <taxon>Bifidobacteriales</taxon>
        <taxon>Bifidobacteriaceae</taxon>
        <taxon>Bifidobacterium</taxon>
    </lineage>
</organism>
<name>A0A133KKC4_BIFBI</name>
<evidence type="ECO:0000256" key="1">
    <source>
        <dbReference type="ARBA" id="ARBA00022553"/>
    </source>
</evidence>
<evidence type="ECO:0000259" key="4">
    <source>
        <dbReference type="PROSITE" id="PS50043"/>
    </source>
</evidence>
<evidence type="ECO:0000313" key="7">
    <source>
        <dbReference type="Proteomes" id="UP000070092"/>
    </source>
</evidence>
<dbReference type="InterPro" id="IPR058245">
    <property type="entry name" value="NreC/VraR/RcsB-like_REC"/>
</dbReference>
<dbReference type="AlphaFoldDB" id="A0A133KKC4"/>
<dbReference type="SMART" id="SM00421">
    <property type="entry name" value="HTH_LUXR"/>
    <property type="match status" value="1"/>
</dbReference>
<dbReference type="SUPFAM" id="SSF46894">
    <property type="entry name" value="C-terminal effector domain of the bipartite response regulators"/>
    <property type="match status" value="1"/>
</dbReference>
<dbReference type="Pfam" id="PF00072">
    <property type="entry name" value="Response_reg"/>
    <property type="match status" value="1"/>
</dbReference>
<dbReference type="PANTHER" id="PTHR43214">
    <property type="entry name" value="TWO-COMPONENT RESPONSE REGULATOR"/>
    <property type="match status" value="1"/>
</dbReference>
<protein>
    <submittedName>
        <fullName evidence="6">Response regulator receiver domain protein</fullName>
    </submittedName>
</protein>
<dbReference type="GO" id="GO:0000160">
    <property type="term" value="P:phosphorelay signal transduction system"/>
    <property type="evidence" value="ECO:0007669"/>
    <property type="project" value="InterPro"/>
</dbReference>
<dbReference type="InterPro" id="IPR000792">
    <property type="entry name" value="Tscrpt_reg_LuxR_C"/>
</dbReference>
<dbReference type="SUPFAM" id="SSF52172">
    <property type="entry name" value="CheY-like"/>
    <property type="match status" value="1"/>
</dbReference>
<dbReference type="Proteomes" id="UP000070092">
    <property type="component" value="Unassembled WGS sequence"/>
</dbReference>
<feature type="modified residue" description="4-aspartylphosphate" evidence="3">
    <location>
        <position position="93"/>
    </location>
</feature>
<reference evidence="6 7" key="1">
    <citation type="submission" date="2016-01" db="EMBL/GenBank/DDBJ databases">
        <authorList>
            <person name="Oliw E.H."/>
        </authorList>
    </citation>
    <scope>NUCLEOTIDE SEQUENCE [LARGE SCALE GENOMIC DNA]</scope>
    <source>
        <strain evidence="6 7">MJR8628B</strain>
    </source>
</reference>
<comment type="caution">
    <text evidence="6">The sequence shown here is derived from an EMBL/GenBank/DDBJ whole genome shotgun (WGS) entry which is preliminary data.</text>
</comment>
<dbReference type="GO" id="GO:0006355">
    <property type="term" value="P:regulation of DNA-templated transcription"/>
    <property type="evidence" value="ECO:0007669"/>
    <property type="project" value="InterPro"/>
</dbReference>
<keyword evidence="2" id="KW-0238">DNA-binding</keyword>
<dbReference type="Gene3D" id="3.40.50.2300">
    <property type="match status" value="1"/>
</dbReference>
<dbReference type="RefSeq" id="WP_368100745.1">
    <property type="nucleotide sequence ID" value="NZ_JBCOGF010000002.1"/>
</dbReference>
<dbReference type="Pfam" id="PF00196">
    <property type="entry name" value="GerE"/>
    <property type="match status" value="1"/>
</dbReference>
<evidence type="ECO:0000313" key="6">
    <source>
        <dbReference type="EMBL" id="KWZ79946.1"/>
    </source>
</evidence>
<dbReference type="PRINTS" id="PR00038">
    <property type="entry name" value="HTHLUXR"/>
</dbReference>